<feature type="transmembrane region" description="Helical" evidence="1">
    <location>
        <begin position="440"/>
        <end position="466"/>
    </location>
</feature>
<feature type="transmembrane region" description="Helical" evidence="1">
    <location>
        <begin position="364"/>
        <end position="384"/>
    </location>
</feature>
<feature type="transmembrane region" description="Helical" evidence="1">
    <location>
        <begin position="331"/>
        <end position="352"/>
    </location>
</feature>
<dbReference type="AlphaFoldDB" id="A0A5C5BCK1"/>
<evidence type="ECO:0000256" key="1">
    <source>
        <dbReference type="SAM" id="Phobius"/>
    </source>
</evidence>
<feature type="transmembrane region" description="Helical" evidence="1">
    <location>
        <begin position="520"/>
        <end position="540"/>
    </location>
</feature>
<reference evidence="2 3" key="1">
    <citation type="submission" date="2019-06" db="EMBL/GenBank/DDBJ databases">
        <title>Draft genome sequence of Miniimonas arenae KCTC 19750T isolated from sea sand.</title>
        <authorList>
            <person name="Park S.-J."/>
        </authorList>
    </citation>
    <scope>NUCLEOTIDE SEQUENCE [LARGE SCALE GENOMIC DNA]</scope>
    <source>
        <strain evidence="2 3">KCTC 19750</strain>
    </source>
</reference>
<evidence type="ECO:0000313" key="2">
    <source>
        <dbReference type="EMBL" id="TNU73715.1"/>
    </source>
</evidence>
<name>A0A5C5BCK1_9MICO</name>
<dbReference type="RefSeq" id="WP_139987132.1">
    <property type="nucleotide sequence ID" value="NZ_VENP01000035.1"/>
</dbReference>
<feature type="transmembrane region" description="Helical" evidence="1">
    <location>
        <begin position="60"/>
        <end position="82"/>
    </location>
</feature>
<keyword evidence="1" id="KW-0472">Membrane</keyword>
<feature type="transmembrane region" description="Helical" evidence="1">
    <location>
        <begin position="102"/>
        <end position="129"/>
    </location>
</feature>
<evidence type="ECO:0000313" key="3">
    <source>
        <dbReference type="Proteomes" id="UP000313849"/>
    </source>
</evidence>
<feature type="transmembrane region" description="Helical" evidence="1">
    <location>
        <begin position="24"/>
        <end position="48"/>
    </location>
</feature>
<organism evidence="2 3">
    <name type="scientific">Miniimonas arenae</name>
    <dbReference type="NCBI Taxonomy" id="676201"/>
    <lineage>
        <taxon>Bacteria</taxon>
        <taxon>Bacillati</taxon>
        <taxon>Actinomycetota</taxon>
        <taxon>Actinomycetes</taxon>
        <taxon>Micrococcales</taxon>
        <taxon>Beutenbergiaceae</taxon>
        <taxon>Miniimonas</taxon>
    </lineage>
</organism>
<protein>
    <recommendedName>
        <fullName evidence="4">Transporter</fullName>
    </recommendedName>
</protein>
<feature type="transmembrane region" description="Helical" evidence="1">
    <location>
        <begin position="180"/>
        <end position="198"/>
    </location>
</feature>
<keyword evidence="1" id="KW-1133">Transmembrane helix</keyword>
<feature type="transmembrane region" description="Helical" evidence="1">
    <location>
        <begin position="141"/>
        <end position="160"/>
    </location>
</feature>
<accession>A0A5C5BCK1</accession>
<dbReference type="EMBL" id="VENP01000035">
    <property type="protein sequence ID" value="TNU73715.1"/>
    <property type="molecule type" value="Genomic_DNA"/>
</dbReference>
<sequence>MVATLARLRFTLLRNTLLREKWRIVLLAVGGLYALGLLAFAVAGMVALGVAADPQVRDTVLVLLGSALVLGWAIVPMVAFGLDNTLDLQRFALYLTPTPRFAFGLFVAGAVSIPGAVTVLVSVTTALAWVGSGTTAQRVSAALVALVTGLLGAATCLLLARVTTTAASGLMRGRRGRDLAGVVATGAVLVVSLVPVLLQSVGLRLSSFDALAGVLAWTPLGAPWAVPSDVAAGRWGVALARLAVVLATLGVAGVLYLRLVRRSMVSVGSGQGPSAERTGRLPLAHALLREPAAAGEGARPAVITPVRVRTTPAAAAVAGRSLRYWRGDPRYLASTGAIALMPVLVLLLAWLVTSQSTDVAFREVLAWAVLALGPVTAWIGAWSIHDDIAYDSTAFWLHVAAGVRGADDRLGRVLGLAVWLVPTVVLLAVVPPVLLGRGAWVPAVLGISLVLLGGGFAVACVFSAALPYPAPPPGANPMSSQSGGSVLAFAVQLLSFAVLGLLVLPTALTLIPVFAGSTAWGWLTLAVGTVTAVVWLAVGVRWGGRILDRNAVTVLTRIRSWPRH</sequence>
<dbReference type="Proteomes" id="UP000313849">
    <property type="component" value="Unassembled WGS sequence"/>
</dbReference>
<gene>
    <name evidence="2" type="ORF">FH969_09955</name>
</gene>
<proteinExistence type="predicted"/>
<comment type="caution">
    <text evidence="2">The sequence shown here is derived from an EMBL/GenBank/DDBJ whole genome shotgun (WGS) entry which is preliminary data.</text>
</comment>
<keyword evidence="1" id="KW-0812">Transmembrane</keyword>
<feature type="transmembrane region" description="Helical" evidence="1">
    <location>
        <begin position="238"/>
        <end position="257"/>
    </location>
</feature>
<feature type="transmembrane region" description="Helical" evidence="1">
    <location>
        <begin position="486"/>
        <end position="514"/>
    </location>
</feature>
<dbReference type="OrthoDB" id="3261041at2"/>
<evidence type="ECO:0008006" key="4">
    <source>
        <dbReference type="Google" id="ProtNLM"/>
    </source>
</evidence>
<feature type="transmembrane region" description="Helical" evidence="1">
    <location>
        <begin position="413"/>
        <end position="434"/>
    </location>
</feature>
<keyword evidence="3" id="KW-1185">Reference proteome</keyword>